<dbReference type="InterPro" id="IPR040442">
    <property type="entry name" value="Pyrv_kinase-like_dom_sf"/>
</dbReference>
<accession>A0ABU5VMR4</accession>
<proteinExistence type="predicted"/>
<evidence type="ECO:0000313" key="7">
    <source>
        <dbReference type="Proteomes" id="UP001302573"/>
    </source>
</evidence>
<reference evidence="6 7" key="1">
    <citation type="submission" date="2023-12" db="EMBL/GenBank/DDBJ databases">
        <title>Pseudomonas machongensis sp. nov., isolated from wilted pepper plants (Capsicum annuum).</title>
        <authorList>
            <person name="Qiu M."/>
            <person name="Li Y."/>
            <person name="Liu Q."/>
            <person name="Zhang X."/>
            <person name="Huang Y."/>
            <person name="Guo R."/>
            <person name="Hu M."/>
            <person name="Zhou J."/>
            <person name="Zhou X."/>
        </authorList>
    </citation>
    <scope>NUCLEOTIDE SEQUENCE [LARGE SCALE GENOMIC DNA]</scope>
    <source>
        <strain evidence="6 7">MH2</strain>
    </source>
</reference>
<dbReference type="InterPro" id="IPR015813">
    <property type="entry name" value="Pyrv/PenolPyrv_kinase-like_dom"/>
</dbReference>
<dbReference type="Gene3D" id="3.20.20.60">
    <property type="entry name" value="Phosphoenolpyruvate-binding domains"/>
    <property type="match status" value="1"/>
</dbReference>
<dbReference type="InterPro" id="IPR050499">
    <property type="entry name" value="PEP-utilizing_PTS_enzyme"/>
</dbReference>
<name>A0ABU5VMR4_9PSED</name>
<evidence type="ECO:0000313" key="6">
    <source>
        <dbReference type="EMBL" id="MEA5674683.1"/>
    </source>
</evidence>
<gene>
    <name evidence="6" type="ORF">VA602_25565</name>
</gene>
<comment type="caution">
    <text evidence="6">The sequence shown here is derived from an EMBL/GenBank/DDBJ whole genome shotgun (WGS) entry which is preliminary data.</text>
</comment>
<feature type="domain" description="PTS EIIB type-1" evidence="5">
    <location>
        <begin position="90"/>
        <end position="155"/>
    </location>
</feature>
<organism evidence="6 7">
    <name type="scientific">Pseudomonas machongensis</name>
    <dbReference type="NCBI Taxonomy" id="3110229"/>
    <lineage>
        <taxon>Bacteria</taxon>
        <taxon>Pseudomonadati</taxon>
        <taxon>Pseudomonadota</taxon>
        <taxon>Gammaproteobacteria</taxon>
        <taxon>Pseudomonadales</taxon>
        <taxon>Pseudomonadaceae</taxon>
        <taxon>Pseudomonas</taxon>
    </lineage>
</organism>
<keyword evidence="3" id="KW-0479">Metal-binding</keyword>
<dbReference type="Proteomes" id="UP001302573">
    <property type="component" value="Unassembled WGS sequence"/>
</dbReference>
<dbReference type="PROSITE" id="PS51098">
    <property type="entry name" value="PTS_EIIB_TYPE_1"/>
    <property type="match status" value="1"/>
</dbReference>
<sequence>EVPSAALMADVFAPEVDFFSIGTNDLTQYTLAMDRDHPRLAGQADSFHPAVLRLIATTVKAAHAHGKWIGVCGALTPDLIAEESAPAAVGELVPEVLAALGGAGNLQSQQRVALTRVRVQLLDPARLDEGALKAAGVPGVMVLVGGVVHLLVGVM</sequence>
<dbReference type="Pfam" id="PF02896">
    <property type="entry name" value="PEP-utilizers_C"/>
    <property type="match status" value="1"/>
</dbReference>
<keyword evidence="7" id="KW-1185">Reference proteome</keyword>
<dbReference type="Gene3D" id="3.30.1360.60">
    <property type="entry name" value="Glucose permease domain IIB"/>
    <property type="match status" value="1"/>
</dbReference>
<keyword evidence="1" id="KW-0808">Transferase</keyword>
<protein>
    <submittedName>
        <fullName evidence="6">PEP-binding protein</fullName>
    </submittedName>
</protein>
<dbReference type="InterPro" id="IPR023151">
    <property type="entry name" value="PEP_util_CS"/>
</dbReference>
<dbReference type="InterPro" id="IPR001996">
    <property type="entry name" value="PTS_IIB_1"/>
</dbReference>
<dbReference type="SUPFAM" id="SSF51621">
    <property type="entry name" value="Phosphoenolpyruvate/pyruvate domain"/>
    <property type="match status" value="1"/>
</dbReference>
<dbReference type="PANTHER" id="PTHR46244:SF6">
    <property type="entry name" value="PHOSPHOENOLPYRUVATE-PROTEIN PHOSPHOTRANSFERASE"/>
    <property type="match status" value="1"/>
</dbReference>
<dbReference type="RefSeq" id="WP_323454664.1">
    <property type="nucleotide sequence ID" value="NZ_JAYFUI010000195.1"/>
</dbReference>
<dbReference type="InterPro" id="IPR036878">
    <property type="entry name" value="Glu_permease_IIB"/>
</dbReference>
<feature type="non-terminal residue" evidence="6">
    <location>
        <position position="1"/>
    </location>
</feature>
<evidence type="ECO:0000259" key="5">
    <source>
        <dbReference type="PROSITE" id="PS51098"/>
    </source>
</evidence>
<comment type="caution">
    <text evidence="4">Lacks conserved residue(s) required for the propagation of feature annotation.</text>
</comment>
<keyword evidence="2" id="KW-0598">Phosphotransferase system</keyword>
<dbReference type="EMBL" id="JAYFUI010000195">
    <property type="protein sequence ID" value="MEA5674683.1"/>
    <property type="molecule type" value="Genomic_DNA"/>
</dbReference>
<evidence type="ECO:0000256" key="3">
    <source>
        <dbReference type="ARBA" id="ARBA00022723"/>
    </source>
</evidence>
<evidence type="ECO:0000256" key="4">
    <source>
        <dbReference type="PROSITE-ProRule" id="PRU00421"/>
    </source>
</evidence>
<evidence type="ECO:0000256" key="1">
    <source>
        <dbReference type="ARBA" id="ARBA00022679"/>
    </source>
</evidence>
<dbReference type="PROSITE" id="PS00742">
    <property type="entry name" value="PEP_ENZYMES_2"/>
    <property type="match status" value="1"/>
</dbReference>
<dbReference type="PANTHER" id="PTHR46244">
    <property type="entry name" value="PHOSPHOENOLPYRUVATE-PROTEIN PHOSPHOTRANSFERASE"/>
    <property type="match status" value="1"/>
</dbReference>
<dbReference type="SUPFAM" id="SSF55604">
    <property type="entry name" value="Glucose permease domain IIB"/>
    <property type="match status" value="1"/>
</dbReference>
<dbReference type="PRINTS" id="PR01736">
    <property type="entry name" value="PHPHTRNFRASE"/>
</dbReference>
<evidence type="ECO:0000256" key="2">
    <source>
        <dbReference type="ARBA" id="ARBA00022683"/>
    </source>
</evidence>
<dbReference type="InterPro" id="IPR000121">
    <property type="entry name" value="PEP_util_C"/>
</dbReference>